<dbReference type="InterPro" id="IPR036866">
    <property type="entry name" value="RibonucZ/Hydroxyglut_hydro"/>
</dbReference>
<keyword evidence="2" id="KW-0378">Hydrolase</keyword>
<dbReference type="InterPro" id="IPR001279">
    <property type="entry name" value="Metallo-B-lactamas"/>
</dbReference>
<dbReference type="InterPro" id="IPR050855">
    <property type="entry name" value="NDM-1-like"/>
</dbReference>
<name>A0A3P5XHG8_9BACL</name>
<accession>A0A3P5XHG8</accession>
<dbReference type="EC" id="3.-.-.-" evidence="2"/>
<dbReference type="RefSeq" id="WP_124070789.1">
    <property type="nucleotide sequence ID" value="NZ_CBCRXF010000001.1"/>
</dbReference>
<dbReference type="EMBL" id="UXAV01000042">
    <property type="protein sequence ID" value="VDC29583.1"/>
    <property type="molecule type" value="Genomic_DNA"/>
</dbReference>
<dbReference type="Pfam" id="PF00753">
    <property type="entry name" value="Lactamase_B"/>
    <property type="match status" value="1"/>
</dbReference>
<dbReference type="Gene3D" id="3.60.15.10">
    <property type="entry name" value="Ribonuclease Z/Hydroxyacylglutathione hydrolase-like"/>
    <property type="match status" value="1"/>
</dbReference>
<dbReference type="PANTHER" id="PTHR42951">
    <property type="entry name" value="METALLO-BETA-LACTAMASE DOMAIN-CONTAINING"/>
    <property type="match status" value="1"/>
</dbReference>
<dbReference type="SMART" id="SM00849">
    <property type="entry name" value="Lactamase_B"/>
    <property type="match status" value="1"/>
</dbReference>
<keyword evidence="3" id="KW-1185">Reference proteome</keyword>
<sequence>MFRDSWFTIQEIDNITFAISEYGHWEKVHSFLLIGEERAVLIDTGLGIDNIKRITDHLTDLPITVITTHVHADHIGSHGEFDTIYVHEKDSDWLMNGIKGLPIEQIRIDVGRDITIPTPKTFDPDTYTPYQGAPTRLVADGDVIEMGNRKLIIYHTPGHSPGHICIFDNTNGYLFTGDLLYDETPIYAFYPSTNPVDLVSSLERISGIRHVSKVYGSHNTLGLDPEILEEVKLAVKFLKEKELVKFGTGIHKFNGFSVQF</sequence>
<dbReference type="SUPFAM" id="SSF56281">
    <property type="entry name" value="Metallo-hydrolase/oxidoreductase"/>
    <property type="match status" value="1"/>
</dbReference>
<evidence type="ECO:0000313" key="3">
    <source>
        <dbReference type="Proteomes" id="UP000270468"/>
    </source>
</evidence>
<organism evidence="2 3">
    <name type="scientific">Filibacter tadaridae</name>
    <dbReference type="NCBI Taxonomy" id="2483811"/>
    <lineage>
        <taxon>Bacteria</taxon>
        <taxon>Bacillati</taxon>
        <taxon>Bacillota</taxon>
        <taxon>Bacilli</taxon>
        <taxon>Bacillales</taxon>
        <taxon>Caryophanaceae</taxon>
        <taxon>Filibacter</taxon>
    </lineage>
</organism>
<feature type="domain" description="Metallo-beta-lactamase" evidence="1">
    <location>
        <begin position="27"/>
        <end position="218"/>
    </location>
</feature>
<proteinExistence type="predicted"/>
<protein>
    <submittedName>
        <fullName evidence="2">Putative metallo-hydrolase</fullName>
        <ecNumber evidence="2">3.-.-.-</ecNumber>
    </submittedName>
</protein>
<dbReference type="GO" id="GO:0016787">
    <property type="term" value="F:hydrolase activity"/>
    <property type="evidence" value="ECO:0007669"/>
    <property type="project" value="UniProtKB-KW"/>
</dbReference>
<dbReference type="OrthoDB" id="9802248at2"/>
<dbReference type="AlphaFoldDB" id="A0A3P5XHG8"/>
<dbReference type="Proteomes" id="UP000270468">
    <property type="component" value="Unassembled WGS sequence"/>
</dbReference>
<reference evidence="2 3" key="1">
    <citation type="submission" date="2018-11" db="EMBL/GenBank/DDBJ databases">
        <authorList>
            <person name="Criscuolo A."/>
        </authorList>
    </citation>
    <scope>NUCLEOTIDE SEQUENCE [LARGE SCALE GENOMIC DNA]</scope>
    <source>
        <strain evidence="2">ATB-66</strain>
    </source>
</reference>
<evidence type="ECO:0000259" key="1">
    <source>
        <dbReference type="SMART" id="SM00849"/>
    </source>
</evidence>
<evidence type="ECO:0000313" key="2">
    <source>
        <dbReference type="EMBL" id="VDC29583.1"/>
    </source>
</evidence>
<dbReference type="PANTHER" id="PTHR42951:SF4">
    <property type="entry name" value="ACYL-COENZYME A THIOESTERASE MBLAC2"/>
    <property type="match status" value="1"/>
</dbReference>
<gene>
    <name evidence="2" type="ORF">FILTAD_02159</name>
</gene>